<dbReference type="AlphaFoldDB" id="A0A6C0H556"/>
<reference evidence="1" key="1">
    <citation type="journal article" date="2020" name="Nature">
        <title>Giant virus diversity and host interactions through global metagenomics.</title>
        <authorList>
            <person name="Schulz F."/>
            <person name="Roux S."/>
            <person name="Paez-Espino D."/>
            <person name="Jungbluth S."/>
            <person name="Walsh D.A."/>
            <person name="Denef V.J."/>
            <person name="McMahon K.D."/>
            <person name="Konstantinidis K.T."/>
            <person name="Eloe-Fadrosh E.A."/>
            <person name="Kyrpides N.C."/>
            <person name="Woyke T."/>
        </authorList>
    </citation>
    <scope>NUCLEOTIDE SEQUENCE</scope>
    <source>
        <strain evidence="1">GVMAG-M-3300023179-71</strain>
    </source>
</reference>
<organism evidence="1">
    <name type="scientific">viral metagenome</name>
    <dbReference type="NCBI Taxonomy" id="1070528"/>
    <lineage>
        <taxon>unclassified sequences</taxon>
        <taxon>metagenomes</taxon>
        <taxon>organismal metagenomes</taxon>
    </lineage>
</organism>
<proteinExistence type="predicted"/>
<evidence type="ECO:0000313" key="1">
    <source>
        <dbReference type="EMBL" id="QHT75692.1"/>
    </source>
</evidence>
<protein>
    <submittedName>
        <fullName evidence="1">Uncharacterized protein</fullName>
    </submittedName>
</protein>
<dbReference type="EMBL" id="MN739881">
    <property type="protein sequence ID" value="QHT75692.1"/>
    <property type="molecule type" value="Genomic_DNA"/>
</dbReference>
<sequence length="128" mass="15665">MQKFIYNTYDHDYIIHPPKIIHFLSSFFESLNINITNIYDDFNDYYTIYFNNNTFITDYNDIYSICYTDYTFTCDTNELLKRNIKFKNNKFIFDDDKYFEDVILDIIFILVELNILTKEQSESFILHI</sequence>
<name>A0A6C0H556_9ZZZZ</name>
<accession>A0A6C0H556</accession>